<dbReference type="Pfam" id="PF05443">
    <property type="entry name" value="ROS_MUCR"/>
    <property type="match status" value="1"/>
</dbReference>
<accession>A0ABT8AKC8</accession>
<sequence>MDHSVETIERAATDYVALTAGLVSAYVSNNRVQPSEIGALIDSMHTALTGLAQGAAAEALATQKPTPAQIRKSITADTLISFIDGKPYKTLKRHLTGNGTTIEEYRERYGLPRDYPSVAASYSESRSALAKSFGLGQQRRRAAPEAAEPAETAETVSERPKRAGRSRKATEPADA</sequence>
<name>A0ABT8AKC8_9HYPH</name>
<dbReference type="EMBL" id="JAUFPT010000012">
    <property type="protein sequence ID" value="MDN3569971.1"/>
    <property type="molecule type" value="Genomic_DNA"/>
</dbReference>
<evidence type="ECO:0000313" key="4">
    <source>
        <dbReference type="Proteomes" id="UP001244297"/>
    </source>
</evidence>
<reference evidence="4" key="1">
    <citation type="journal article" date="2019" name="Int. J. Syst. Evol. Microbiol.">
        <title>The Global Catalogue of Microorganisms (GCM) 10K type strain sequencing project: providing services to taxonomists for standard genome sequencing and annotation.</title>
        <authorList>
            <consortium name="The Broad Institute Genomics Platform"/>
            <consortium name="The Broad Institute Genome Sequencing Center for Infectious Disease"/>
            <person name="Wu L."/>
            <person name="Ma J."/>
        </authorList>
    </citation>
    <scope>NUCLEOTIDE SEQUENCE [LARGE SCALE GENOMIC DNA]</scope>
    <source>
        <strain evidence="4">CECT 7806</strain>
    </source>
</reference>
<dbReference type="InterPro" id="IPR008807">
    <property type="entry name" value="ROS_MUCR"/>
</dbReference>
<gene>
    <name evidence="3" type="ORF">QWZ18_04940</name>
</gene>
<comment type="caution">
    <text evidence="3">The sequence shown here is derived from an EMBL/GenBank/DDBJ whole genome shotgun (WGS) entry which is preliminary data.</text>
</comment>
<dbReference type="Gene3D" id="1.10.10.1550">
    <property type="entry name" value="ROS/MUCR transcriptional regulator protein"/>
    <property type="match status" value="1"/>
</dbReference>
<dbReference type="Proteomes" id="UP001244297">
    <property type="component" value="Unassembled WGS sequence"/>
</dbReference>
<evidence type="ECO:0000256" key="2">
    <source>
        <dbReference type="SAM" id="MobiDB-lite"/>
    </source>
</evidence>
<evidence type="ECO:0000313" key="3">
    <source>
        <dbReference type="EMBL" id="MDN3569971.1"/>
    </source>
</evidence>
<keyword evidence="4" id="KW-1185">Reference proteome</keyword>
<organism evidence="3 4">
    <name type="scientific">Methylobacterium longum</name>
    <dbReference type="NCBI Taxonomy" id="767694"/>
    <lineage>
        <taxon>Bacteria</taxon>
        <taxon>Pseudomonadati</taxon>
        <taxon>Pseudomonadota</taxon>
        <taxon>Alphaproteobacteria</taxon>
        <taxon>Hyphomicrobiales</taxon>
        <taxon>Methylobacteriaceae</taxon>
        <taxon>Methylobacterium</taxon>
    </lineage>
</organism>
<feature type="region of interest" description="Disordered" evidence="2">
    <location>
        <begin position="129"/>
        <end position="175"/>
    </location>
</feature>
<proteinExistence type="inferred from homology"/>
<evidence type="ECO:0000256" key="1">
    <source>
        <dbReference type="ARBA" id="ARBA00007031"/>
    </source>
</evidence>
<feature type="compositionally biased region" description="Low complexity" evidence="2">
    <location>
        <begin position="144"/>
        <end position="155"/>
    </location>
</feature>
<protein>
    <submittedName>
        <fullName evidence="3">MucR family transcriptional regulator</fullName>
    </submittedName>
</protein>
<comment type="similarity">
    <text evidence="1">Belongs to the ros/MucR family.</text>
</comment>
<dbReference type="RefSeq" id="WP_238292956.1">
    <property type="nucleotide sequence ID" value="NZ_BPQS01000061.1"/>
</dbReference>
<dbReference type="InterPro" id="IPR041920">
    <property type="entry name" value="ROS/MUCR_sf"/>
</dbReference>